<feature type="transmembrane region" description="Helical" evidence="1">
    <location>
        <begin position="6"/>
        <end position="26"/>
    </location>
</feature>
<dbReference type="EMBL" id="JABFMS010000004">
    <property type="protein sequence ID" value="NUT80130.1"/>
    <property type="molecule type" value="Genomic_DNA"/>
</dbReference>
<dbReference type="RefSeq" id="WP_153388484.1">
    <property type="nucleotide sequence ID" value="NZ_CP045701.2"/>
</dbReference>
<evidence type="ECO:0000313" key="2">
    <source>
        <dbReference type="EMBL" id="NUT80130.1"/>
    </source>
</evidence>
<feature type="transmembrane region" description="Helical" evidence="1">
    <location>
        <begin position="38"/>
        <end position="58"/>
    </location>
</feature>
<gene>
    <name evidence="2" type="ORF">HNO85_04145</name>
</gene>
<keyword evidence="1" id="KW-0472">Membrane</keyword>
<feature type="transmembrane region" description="Helical" evidence="1">
    <location>
        <begin position="101"/>
        <end position="123"/>
    </location>
</feature>
<evidence type="ECO:0000313" key="3">
    <source>
        <dbReference type="Proteomes" id="UP000562723"/>
    </source>
</evidence>
<name>A0AAJ3FU95_9PSED</name>
<dbReference type="AlphaFoldDB" id="A0AAJ3FU95"/>
<accession>A0AAJ3FU95</accession>
<keyword evidence="1" id="KW-1133">Transmembrane helix</keyword>
<reference evidence="2 3" key="1">
    <citation type="journal article" date="2020" name="Front. Plant Sci.">
        <title>Isolation of Rhizosphere Bacteria That Improve Quality and Water Stress Tolerance in Greenhouse Ornamentals.</title>
        <authorList>
            <person name="Nordstedt N.P."/>
            <person name="Jones M.L."/>
        </authorList>
    </citation>
    <scope>NUCLEOTIDE SEQUENCE [LARGE SCALE GENOMIC DNA]</scope>
    <source>
        <strain evidence="2 3">C2F7</strain>
    </source>
</reference>
<protein>
    <submittedName>
        <fullName evidence="2">Uncharacterized protein</fullName>
    </submittedName>
</protein>
<organism evidence="2 3">
    <name type="scientific">Pseudomonas brassicacearum</name>
    <dbReference type="NCBI Taxonomy" id="930166"/>
    <lineage>
        <taxon>Bacteria</taxon>
        <taxon>Pseudomonadati</taxon>
        <taxon>Pseudomonadota</taxon>
        <taxon>Gammaproteobacteria</taxon>
        <taxon>Pseudomonadales</taxon>
        <taxon>Pseudomonadaceae</taxon>
        <taxon>Pseudomonas</taxon>
    </lineage>
</organism>
<dbReference type="Proteomes" id="UP000562723">
    <property type="component" value="Unassembled WGS sequence"/>
</dbReference>
<keyword evidence="1" id="KW-0812">Transmembrane</keyword>
<evidence type="ECO:0000256" key="1">
    <source>
        <dbReference type="SAM" id="Phobius"/>
    </source>
</evidence>
<proteinExistence type="predicted"/>
<comment type="caution">
    <text evidence="2">The sequence shown here is derived from an EMBL/GenBank/DDBJ whole genome shotgun (WGS) entry which is preliminary data.</text>
</comment>
<feature type="transmembrane region" description="Helical" evidence="1">
    <location>
        <begin position="64"/>
        <end position="89"/>
    </location>
</feature>
<sequence length="128" mass="13567">MGELKILFSGLDGGMVYLGLLLASLVAVKLKFANAASLFIWCCSVPLTIFCYIVWLYASGGYKWSPAMLLIEALALAQLGWLGGGLALVGGLIEADILKKVALWISIGSVICHGLFLASIYVFGYGSS</sequence>